<dbReference type="InterPro" id="IPR002842">
    <property type="entry name" value="ATPase_V1_Esu"/>
</dbReference>
<comment type="function">
    <text evidence="4">Produces ATP from ADP in the presence of a proton gradient across the membrane.</text>
</comment>
<evidence type="ECO:0000256" key="1">
    <source>
        <dbReference type="ARBA" id="ARBA00005901"/>
    </source>
</evidence>
<dbReference type="HAMAP" id="MF_00311">
    <property type="entry name" value="ATP_synth_E_arch"/>
    <property type="match status" value="1"/>
</dbReference>
<evidence type="ECO:0000256" key="5">
    <source>
        <dbReference type="SAM" id="Coils"/>
    </source>
</evidence>
<keyword evidence="5" id="KW-0175">Coiled coil</keyword>
<evidence type="ECO:0000313" key="7">
    <source>
        <dbReference type="Proteomes" id="UP000823883"/>
    </source>
</evidence>
<dbReference type="GO" id="GO:0005524">
    <property type="term" value="F:ATP binding"/>
    <property type="evidence" value="ECO:0007669"/>
    <property type="project" value="UniProtKB-UniRule"/>
</dbReference>
<comment type="similarity">
    <text evidence="1 4">Belongs to the V-ATPase E subunit family.</text>
</comment>
<dbReference type="EMBL" id="DWWL01000025">
    <property type="protein sequence ID" value="HJC47176.1"/>
    <property type="molecule type" value="Genomic_DNA"/>
</dbReference>
<proteinExistence type="inferred from homology"/>
<dbReference type="Proteomes" id="UP000823883">
    <property type="component" value="Unassembled WGS sequence"/>
</dbReference>
<dbReference type="AlphaFoldDB" id="A0A9D2T6H3"/>
<dbReference type="GO" id="GO:0042777">
    <property type="term" value="P:proton motive force-driven plasma membrane ATP synthesis"/>
    <property type="evidence" value="ECO:0007669"/>
    <property type="project" value="UniProtKB-UniRule"/>
</dbReference>
<reference evidence="6" key="1">
    <citation type="journal article" date="2021" name="PeerJ">
        <title>Extensive microbial diversity within the chicken gut microbiome revealed by metagenomics and culture.</title>
        <authorList>
            <person name="Gilroy R."/>
            <person name="Ravi A."/>
            <person name="Getino M."/>
            <person name="Pursley I."/>
            <person name="Horton D.L."/>
            <person name="Alikhan N.F."/>
            <person name="Baker D."/>
            <person name="Gharbi K."/>
            <person name="Hall N."/>
            <person name="Watson M."/>
            <person name="Adriaenssens E.M."/>
            <person name="Foster-Nyarko E."/>
            <person name="Jarju S."/>
            <person name="Secka A."/>
            <person name="Antonio M."/>
            <person name="Oren A."/>
            <person name="Chaudhuri R.R."/>
            <person name="La Ragione R."/>
            <person name="Hildebrand F."/>
            <person name="Pallen M.J."/>
        </authorList>
    </citation>
    <scope>NUCLEOTIDE SEQUENCE</scope>
    <source>
        <strain evidence="6">CHK183-5548</strain>
    </source>
</reference>
<reference evidence="6" key="2">
    <citation type="submission" date="2021-04" db="EMBL/GenBank/DDBJ databases">
        <authorList>
            <person name="Gilroy R."/>
        </authorList>
    </citation>
    <scope>NUCLEOTIDE SEQUENCE</scope>
    <source>
        <strain evidence="6">CHK183-5548</strain>
    </source>
</reference>
<dbReference type="Pfam" id="PF01991">
    <property type="entry name" value="vATP-synt_E"/>
    <property type="match status" value="1"/>
</dbReference>
<keyword evidence="4" id="KW-0375">Hydrogen ion transport</keyword>
<dbReference type="SUPFAM" id="SSF160527">
    <property type="entry name" value="V-type ATPase subunit E-like"/>
    <property type="match status" value="1"/>
</dbReference>
<evidence type="ECO:0000256" key="2">
    <source>
        <dbReference type="ARBA" id="ARBA00022448"/>
    </source>
</evidence>
<dbReference type="GO" id="GO:0046961">
    <property type="term" value="F:proton-transporting ATPase activity, rotational mechanism"/>
    <property type="evidence" value="ECO:0007669"/>
    <property type="project" value="InterPro"/>
</dbReference>
<comment type="caution">
    <text evidence="6">The sequence shown here is derived from an EMBL/GenBank/DDBJ whole genome shotgun (WGS) entry which is preliminary data.</text>
</comment>
<name>A0A9D2T6H3_9FIRM</name>
<feature type="coiled-coil region" evidence="5">
    <location>
        <begin position="20"/>
        <end position="58"/>
    </location>
</feature>
<evidence type="ECO:0000256" key="3">
    <source>
        <dbReference type="ARBA" id="ARBA00023065"/>
    </source>
</evidence>
<dbReference type="InterPro" id="IPR038495">
    <property type="entry name" value="ATPase_E_C"/>
</dbReference>
<dbReference type="Gene3D" id="3.30.2320.30">
    <property type="entry name" value="ATP synthase, E subunit, C-terminal"/>
    <property type="match status" value="1"/>
</dbReference>
<dbReference type="GO" id="GO:0033178">
    <property type="term" value="C:proton-transporting two-sector ATPase complex, catalytic domain"/>
    <property type="evidence" value="ECO:0007669"/>
    <property type="project" value="InterPro"/>
</dbReference>
<gene>
    <name evidence="4" type="primary">atpE</name>
    <name evidence="6" type="ORF">IAA04_03895</name>
</gene>
<keyword evidence="4" id="KW-0066">ATP synthesis</keyword>
<sequence>MAGLETIIGQIREESEESAARVIADARQRAEEILEQARAEAEEECAGIAEASRRKKEEILERGRSAAQLQIRQGLLAKKQEMIRQVLCEALKEAEEMEPGRYFDAVVRLVASSAMEGRGTVYFSEKDLKRLPEDLEGRLNAAVKDKGAELVISREARDIDGGFVLSYGGIEENCSFASIFDSAREQLQDTVRKVLFS</sequence>
<dbReference type="GO" id="GO:0046933">
    <property type="term" value="F:proton-transporting ATP synthase activity, rotational mechanism"/>
    <property type="evidence" value="ECO:0007669"/>
    <property type="project" value="UniProtKB-UniRule"/>
</dbReference>
<keyword evidence="2 4" id="KW-0813">Transport</keyword>
<evidence type="ECO:0000313" key="6">
    <source>
        <dbReference type="EMBL" id="HJC47176.1"/>
    </source>
</evidence>
<accession>A0A9D2T6H3</accession>
<keyword evidence="3 4" id="KW-0406">Ion transport</keyword>
<evidence type="ECO:0000256" key="4">
    <source>
        <dbReference type="HAMAP-Rule" id="MF_00311"/>
    </source>
</evidence>
<protein>
    <recommendedName>
        <fullName evidence="4">V-type proton ATPase subunit E</fullName>
    </recommendedName>
    <alternativeName>
        <fullName evidence="4">V-ATPase subunit E</fullName>
    </alternativeName>
</protein>
<organism evidence="6 7">
    <name type="scientific">Candidatus Lachnoclostridium pullistercoris</name>
    <dbReference type="NCBI Taxonomy" id="2838632"/>
    <lineage>
        <taxon>Bacteria</taxon>
        <taxon>Bacillati</taxon>
        <taxon>Bacillota</taxon>
        <taxon>Clostridia</taxon>
        <taxon>Lachnospirales</taxon>
        <taxon>Lachnospiraceae</taxon>
    </lineage>
</organism>